<dbReference type="PROSITE" id="PS01124">
    <property type="entry name" value="HTH_ARAC_FAMILY_2"/>
    <property type="match status" value="1"/>
</dbReference>
<dbReference type="InterPro" id="IPR009057">
    <property type="entry name" value="Homeodomain-like_sf"/>
</dbReference>
<accession>A0ABU1UVF4</accession>
<dbReference type="PRINTS" id="PR00032">
    <property type="entry name" value="HTHARAC"/>
</dbReference>
<dbReference type="InterPro" id="IPR018060">
    <property type="entry name" value="HTH_AraC"/>
</dbReference>
<dbReference type="SUPFAM" id="SSF46689">
    <property type="entry name" value="Homeodomain-like"/>
    <property type="match status" value="1"/>
</dbReference>
<dbReference type="PANTHER" id="PTHR43280">
    <property type="entry name" value="ARAC-FAMILY TRANSCRIPTIONAL REGULATOR"/>
    <property type="match status" value="1"/>
</dbReference>
<protein>
    <submittedName>
        <fullName evidence="6">AraC-like DNA-binding protein</fullName>
    </submittedName>
</protein>
<evidence type="ECO:0000256" key="3">
    <source>
        <dbReference type="ARBA" id="ARBA00023163"/>
    </source>
</evidence>
<keyword evidence="1" id="KW-0805">Transcription regulation</keyword>
<dbReference type="Gene3D" id="1.10.10.60">
    <property type="entry name" value="Homeodomain-like"/>
    <property type="match status" value="1"/>
</dbReference>
<dbReference type="Pfam" id="PF12833">
    <property type="entry name" value="HTH_18"/>
    <property type="match status" value="1"/>
</dbReference>
<sequence>MACTSMLIALALLQWHHWQWIALDESIFNNAAYLAILFLAAPSFYLFSRELLQFNTRNHPLLLLHFIPLIISPWLSGVIGIPIAFSIGCGYALWLCLIIFKLRGQRQHFSLEFVTFAAFAAIALFILLIGLLAPWVGEFWFVIAYSNLIGLALLAMLYLQLRFPDITQKTCDAVAASYAASTLKNTDCAALVSQLKQLLLEQKIYRNENLNLSTLADNLALSSHQTSELINTHFGQSFSRLIREHRVNEAKQQLVNEPKASVLSIGLAVGFSTQSNFYSAFRELTGETPGQFRKRMGIADT</sequence>
<dbReference type="RefSeq" id="WP_310069928.1">
    <property type="nucleotide sequence ID" value="NZ_JAVDVX010000002.1"/>
</dbReference>
<feature type="transmembrane region" description="Helical" evidence="4">
    <location>
        <begin position="27"/>
        <end position="47"/>
    </location>
</feature>
<reference evidence="6 7" key="1">
    <citation type="submission" date="2023-07" db="EMBL/GenBank/DDBJ databases">
        <title>Sorghum-associated microbial communities from plants grown in Nebraska, USA.</title>
        <authorList>
            <person name="Schachtman D."/>
        </authorList>
    </citation>
    <scope>NUCLEOTIDE SEQUENCE [LARGE SCALE GENOMIC DNA]</scope>
    <source>
        <strain evidence="6 7">BE190</strain>
    </source>
</reference>
<dbReference type="Proteomes" id="UP001253595">
    <property type="component" value="Unassembled WGS sequence"/>
</dbReference>
<feature type="transmembrane region" description="Helical" evidence="4">
    <location>
        <begin position="112"/>
        <end position="133"/>
    </location>
</feature>
<evidence type="ECO:0000313" key="6">
    <source>
        <dbReference type="EMBL" id="MDR7089175.1"/>
    </source>
</evidence>
<evidence type="ECO:0000259" key="5">
    <source>
        <dbReference type="PROSITE" id="PS01124"/>
    </source>
</evidence>
<dbReference type="InterPro" id="IPR018062">
    <property type="entry name" value="HTH_AraC-typ_CS"/>
</dbReference>
<dbReference type="SMART" id="SM00342">
    <property type="entry name" value="HTH_ARAC"/>
    <property type="match status" value="1"/>
</dbReference>
<keyword evidence="4" id="KW-1133">Transmembrane helix</keyword>
<dbReference type="EMBL" id="JAVDVX010000002">
    <property type="protein sequence ID" value="MDR7089175.1"/>
    <property type="molecule type" value="Genomic_DNA"/>
</dbReference>
<proteinExistence type="predicted"/>
<keyword evidence="7" id="KW-1185">Reference proteome</keyword>
<feature type="domain" description="HTH araC/xylS-type" evidence="5">
    <location>
        <begin position="194"/>
        <end position="295"/>
    </location>
</feature>
<keyword evidence="4" id="KW-0472">Membrane</keyword>
<feature type="transmembrane region" description="Helical" evidence="4">
    <location>
        <begin position="81"/>
        <end position="100"/>
    </location>
</feature>
<evidence type="ECO:0000313" key="7">
    <source>
        <dbReference type="Proteomes" id="UP001253595"/>
    </source>
</evidence>
<comment type="caution">
    <text evidence="6">The sequence shown here is derived from an EMBL/GenBank/DDBJ whole genome shotgun (WGS) entry which is preliminary data.</text>
</comment>
<gene>
    <name evidence="6" type="ORF">J2X05_001181</name>
</gene>
<evidence type="ECO:0000256" key="1">
    <source>
        <dbReference type="ARBA" id="ARBA00023015"/>
    </source>
</evidence>
<keyword evidence="2" id="KW-0238">DNA-binding</keyword>
<name>A0ABU1UVF4_9GAMM</name>
<evidence type="ECO:0000256" key="2">
    <source>
        <dbReference type="ARBA" id="ARBA00023125"/>
    </source>
</evidence>
<dbReference type="PANTHER" id="PTHR43280:SF29">
    <property type="entry name" value="ARAC-FAMILY TRANSCRIPTIONAL REGULATOR"/>
    <property type="match status" value="1"/>
</dbReference>
<dbReference type="InterPro" id="IPR020449">
    <property type="entry name" value="Tscrpt_reg_AraC-type_HTH"/>
</dbReference>
<dbReference type="PROSITE" id="PS00041">
    <property type="entry name" value="HTH_ARAC_FAMILY_1"/>
    <property type="match status" value="1"/>
</dbReference>
<feature type="transmembrane region" description="Helical" evidence="4">
    <location>
        <begin position="139"/>
        <end position="159"/>
    </location>
</feature>
<organism evidence="6 7">
    <name type="scientific">Cellvibrio fibrivorans</name>
    <dbReference type="NCBI Taxonomy" id="126350"/>
    <lineage>
        <taxon>Bacteria</taxon>
        <taxon>Pseudomonadati</taxon>
        <taxon>Pseudomonadota</taxon>
        <taxon>Gammaproteobacteria</taxon>
        <taxon>Cellvibrionales</taxon>
        <taxon>Cellvibrionaceae</taxon>
        <taxon>Cellvibrio</taxon>
    </lineage>
</organism>
<keyword evidence="3" id="KW-0804">Transcription</keyword>
<keyword evidence="4" id="KW-0812">Transmembrane</keyword>
<evidence type="ECO:0000256" key="4">
    <source>
        <dbReference type="SAM" id="Phobius"/>
    </source>
</evidence>